<evidence type="ECO:0000256" key="1">
    <source>
        <dbReference type="SAM" id="Phobius"/>
    </source>
</evidence>
<dbReference type="GeneID" id="103343231"/>
<keyword evidence="1" id="KW-0812">Transmembrane</keyword>
<feature type="transmembrane region" description="Helical" evidence="1">
    <location>
        <begin position="80"/>
        <end position="99"/>
    </location>
</feature>
<gene>
    <name evidence="3" type="primary">LOC103343231</name>
</gene>
<protein>
    <submittedName>
        <fullName evidence="3">Uncharacterized protein LOC103343231 isoform X1</fullName>
    </submittedName>
</protein>
<evidence type="ECO:0000313" key="3">
    <source>
        <dbReference type="RefSeq" id="XP_016652474.1"/>
    </source>
</evidence>
<evidence type="ECO:0000313" key="2">
    <source>
        <dbReference type="Proteomes" id="UP000694861"/>
    </source>
</evidence>
<organism evidence="2 3">
    <name type="scientific">Prunus mume</name>
    <name type="common">Japanese apricot</name>
    <name type="synonym">Armeniaca mume</name>
    <dbReference type="NCBI Taxonomy" id="102107"/>
    <lineage>
        <taxon>Eukaryota</taxon>
        <taxon>Viridiplantae</taxon>
        <taxon>Streptophyta</taxon>
        <taxon>Embryophyta</taxon>
        <taxon>Tracheophyta</taxon>
        <taxon>Spermatophyta</taxon>
        <taxon>Magnoliopsida</taxon>
        <taxon>eudicotyledons</taxon>
        <taxon>Gunneridae</taxon>
        <taxon>Pentapetalae</taxon>
        <taxon>rosids</taxon>
        <taxon>fabids</taxon>
        <taxon>Rosales</taxon>
        <taxon>Rosaceae</taxon>
        <taxon>Amygdaloideae</taxon>
        <taxon>Amygdaleae</taxon>
        <taxon>Prunus</taxon>
    </lineage>
</organism>
<reference evidence="2" key="1">
    <citation type="journal article" date="2012" name="Nat. Commun.">
        <title>The genome of Prunus mume.</title>
        <authorList>
            <person name="Zhang Q."/>
            <person name="Chen W."/>
            <person name="Sun L."/>
            <person name="Zhao F."/>
            <person name="Huang B."/>
            <person name="Yang W."/>
            <person name="Tao Y."/>
            <person name="Wang J."/>
            <person name="Yuan Z."/>
            <person name="Fan G."/>
            <person name="Xing Z."/>
            <person name="Han C."/>
            <person name="Pan H."/>
            <person name="Zhong X."/>
            <person name="Shi W."/>
            <person name="Liang X."/>
            <person name="Du D."/>
            <person name="Sun F."/>
            <person name="Xu Z."/>
            <person name="Hao R."/>
            <person name="Lv T."/>
            <person name="Lv Y."/>
            <person name="Zheng Z."/>
            <person name="Sun M."/>
            <person name="Luo L."/>
            <person name="Cai M."/>
            <person name="Gao Y."/>
            <person name="Wang J."/>
            <person name="Yin Y."/>
            <person name="Xu X."/>
            <person name="Cheng T."/>
            <person name="Wang J."/>
        </authorList>
    </citation>
    <scope>NUCLEOTIDE SEQUENCE [LARGE SCALE GENOMIC DNA]</scope>
</reference>
<reference evidence="3" key="2">
    <citation type="submission" date="2025-08" db="UniProtKB">
        <authorList>
            <consortium name="RefSeq"/>
        </authorList>
    </citation>
    <scope>IDENTIFICATION</scope>
</reference>
<dbReference type="Proteomes" id="UP000694861">
    <property type="component" value="Unplaced"/>
</dbReference>
<keyword evidence="1" id="KW-1133">Transmembrane helix</keyword>
<accession>A0ABM1LYJ7</accession>
<name>A0ABM1LYJ7_PRUMU</name>
<dbReference type="RefSeq" id="XP_016652474.1">
    <property type="nucleotide sequence ID" value="XM_016796988.1"/>
</dbReference>
<keyword evidence="2" id="KW-1185">Reference proteome</keyword>
<sequence>MTIPISASRRGPRSPTELPTNILSSFFFLVFSEMSLKMRMWNKLRSQRVLQSYLQLRMKLRLLKIRMWKLKSNKLRIQRVLVLSHCPMCVIMMLLAIPWNSSMKLRLKCRRLWFKNISKEGLLSSIFRKRFSYVREGLVLGQLLGNRFTVTLRYYKAIKRRQFCCKRPAGLFFTQKMSCDKKMVYRICDGLNFA</sequence>
<keyword evidence="1" id="KW-0472">Membrane</keyword>
<proteinExistence type="predicted"/>